<sequence>MKELLPAVIPEFAKANVVDSHVQKYPGAVTWFSPGSYTSRPPLKTSLSNLVCAGDWVRMGDREHGAKGLCQERAYVSGLEAANVLESEGVLGRATRFKSHRVIPIREDEPQVVLGRIANKQVMDVLAKFNLDSPWVR</sequence>
<accession>A0A7S0HWJ1</accession>
<reference evidence="1" key="1">
    <citation type="submission" date="2021-01" db="EMBL/GenBank/DDBJ databases">
        <authorList>
            <person name="Corre E."/>
            <person name="Pelletier E."/>
            <person name="Niang G."/>
            <person name="Scheremetjew M."/>
            <person name="Finn R."/>
            <person name="Kale V."/>
            <person name="Holt S."/>
            <person name="Cochrane G."/>
            <person name="Meng A."/>
            <person name="Brown T."/>
            <person name="Cohen L."/>
        </authorList>
    </citation>
    <scope>NUCLEOTIDE SEQUENCE</scope>
    <source>
        <strain evidence="1">CCMP325</strain>
    </source>
</reference>
<name>A0A7S0HWJ1_9CRYP</name>
<dbReference type="AlphaFoldDB" id="A0A7S0HWJ1"/>
<proteinExistence type="predicted"/>
<gene>
    <name evidence="1" type="ORF">HPHI1048_LOCUS21358</name>
</gene>
<evidence type="ECO:0000313" key="1">
    <source>
        <dbReference type="EMBL" id="CAD8504123.1"/>
    </source>
</evidence>
<dbReference type="EMBL" id="HBEO01031494">
    <property type="protein sequence ID" value="CAD8504123.1"/>
    <property type="molecule type" value="Transcribed_RNA"/>
</dbReference>
<organism evidence="1">
    <name type="scientific">Hanusia phi</name>
    <dbReference type="NCBI Taxonomy" id="3032"/>
    <lineage>
        <taxon>Eukaryota</taxon>
        <taxon>Cryptophyceae</taxon>
        <taxon>Pyrenomonadales</taxon>
        <taxon>Geminigeraceae</taxon>
        <taxon>Hanusia</taxon>
    </lineage>
</organism>
<evidence type="ECO:0008006" key="2">
    <source>
        <dbReference type="Google" id="ProtNLM"/>
    </source>
</evidence>
<protein>
    <recommendedName>
        <fullName evidence="2">Amine oxidase domain-containing protein</fullName>
    </recommendedName>
</protein>